<dbReference type="InterPro" id="IPR050951">
    <property type="entry name" value="Retrovirus_Pol_polyprotein"/>
</dbReference>
<evidence type="ECO:0000256" key="4">
    <source>
        <dbReference type="ARBA" id="ARBA00022918"/>
    </source>
</evidence>
<dbReference type="Gene3D" id="3.10.20.370">
    <property type="match status" value="1"/>
</dbReference>
<dbReference type="EMBL" id="QCYY01002076">
    <property type="protein sequence ID" value="ROT73050.1"/>
    <property type="molecule type" value="Genomic_DNA"/>
</dbReference>
<dbReference type="Proteomes" id="UP000283509">
    <property type="component" value="Unassembled WGS sequence"/>
</dbReference>
<organism evidence="8 9">
    <name type="scientific">Penaeus vannamei</name>
    <name type="common">Whiteleg shrimp</name>
    <name type="synonym">Litopenaeus vannamei</name>
    <dbReference type="NCBI Taxonomy" id="6689"/>
    <lineage>
        <taxon>Eukaryota</taxon>
        <taxon>Metazoa</taxon>
        <taxon>Ecdysozoa</taxon>
        <taxon>Arthropoda</taxon>
        <taxon>Crustacea</taxon>
        <taxon>Multicrustacea</taxon>
        <taxon>Malacostraca</taxon>
        <taxon>Eumalacostraca</taxon>
        <taxon>Eucarida</taxon>
        <taxon>Decapoda</taxon>
        <taxon>Dendrobranchiata</taxon>
        <taxon>Penaeoidea</taxon>
        <taxon>Penaeidae</taxon>
        <taxon>Penaeus</taxon>
    </lineage>
</organism>
<dbReference type="STRING" id="6689.A0A3R7M4Z8"/>
<evidence type="ECO:0000256" key="3">
    <source>
        <dbReference type="ARBA" id="ARBA00022759"/>
    </source>
</evidence>
<evidence type="ECO:0000256" key="1">
    <source>
        <dbReference type="ARBA" id="ARBA00022695"/>
    </source>
</evidence>
<dbReference type="CDD" id="cd09274">
    <property type="entry name" value="RNase_HI_RT_Ty3"/>
    <property type="match status" value="1"/>
</dbReference>
<keyword evidence="1" id="KW-0548">Nucleotidyltransferase</keyword>
<dbReference type="PANTHER" id="PTHR37984">
    <property type="entry name" value="PROTEIN CBG26694"/>
    <property type="match status" value="1"/>
</dbReference>
<protein>
    <submittedName>
        <fullName evidence="8">Integrase core domain protein</fullName>
    </submittedName>
</protein>
<reference evidence="8 9" key="2">
    <citation type="submission" date="2019-01" db="EMBL/GenBank/DDBJ databases">
        <title>The decoding of complex shrimp genome reveals the adaptation for benthos swimmer, frequently molting mechanism and breeding impact on genome.</title>
        <authorList>
            <person name="Sun Y."/>
            <person name="Gao Y."/>
            <person name="Yu Y."/>
        </authorList>
    </citation>
    <scope>NUCLEOTIDE SEQUENCE [LARGE SCALE GENOMIC DNA]</scope>
    <source>
        <tissue evidence="8">Muscle</tissue>
    </source>
</reference>
<keyword evidence="3" id="KW-0255">Endonuclease</keyword>
<dbReference type="GO" id="GO:0003964">
    <property type="term" value="F:RNA-directed DNA polymerase activity"/>
    <property type="evidence" value="ECO:0007669"/>
    <property type="project" value="UniProtKB-KW"/>
</dbReference>
<dbReference type="AlphaFoldDB" id="A0A3R7M4Z8"/>
<evidence type="ECO:0000259" key="7">
    <source>
        <dbReference type="Pfam" id="PF17919"/>
    </source>
</evidence>
<comment type="caution">
    <text evidence="8">The sequence shown here is derived from an EMBL/GenBank/DDBJ whole genome shotgun (WGS) entry which is preliminary data.</text>
</comment>
<gene>
    <name evidence="8" type="ORF">C7M84_008539</name>
</gene>
<dbReference type="InterPro" id="IPR041577">
    <property type="entry name" value="RT_RNaseH_2"/>
</dbReference>
<feature type="region of interest" description="Disordered" evidence="6">
    <location>
        <begin position="163"/>
        <end position="187"/>
    </location>
</feature>
<dbReference type="OrthoDB" id="6379141at2759"/>
<proteinExistence type="predicted"/>
<keyword evidence="4" id="KW-0695">RNA-directed DNA polymerase</keyword>
<evidence type="ECO:0000313" key="9">
    <source>
        <dbReference type="Proteomes" id="UP000283509"/>
    </source>
</evidence>
<sequence>MLPICSLASLPKWFLQTVGDLLNDQRYATYDELKEAILRHTAPNPLTALSSFLSSDTTDSCTTTVILHHFQCLLTRIGMTFPPDVMHSLFLKRLPADIQQILLVSDAPLVQLALKANAIITAKAHTPTVATVSATTATPAATLESLAALVAVLSEAMQKLSTRERLHSKPRFHTPLPPRREQNAAKTTNTTTSLFTIQYSAPTPVSVNLLAPGREKATTETECACFLSDSHPQPTVPMDLPHRRRPSTYHRRRFLRALRSDGRPSGSCTFKSILREFLALTKPINRAIQPWHEVRHHIVTHSPPCPLSLPSTRPQQMSVTVTTYAHAVITVTSTRSPPLTDTLKLSGCTVFSRIDLVRVYHQIPKRTSPRRPSLHLSACSSSSGCPSFSITPLRPSNALSTMASKNTQIKWTSPTNETFEACKEALASGTLLNHPLPEAPLSIAVDASDTAIGVVLQQRRGKEWQPLAFYSQTLSPHQSRYNTFGREFLAAYSTVRHFQSYAEAKDFHTLTFALHSKTRHQSPREERHLDYISQFTTDNRHIRGSDNEAADALSRTQWITT</sequence>
<dbReference type="InterPro" id="IPR043502">
    <property type="entry name" value="DNA/RNA_pol_sf"/>
</dbReference>
<evidence type="ECO:0000256" key="2">
    <source>
        <dbReference type="ARBA" id="ARBA00022722"/>
    </source>
</evidence>
<evidence type="ECO:0000256" key="6">
    <source>
        <dbReference type="SAM" id="MobiDB-lite"/>
    </source>
</evidence>
<reference evidence="8 9" key="1">
    <citation type="submission" date="2018-04" db="EMBL/GenBank/DDBJ databases">
        <authorList>
            <person name="Zhang X."/>
            <person name="Yuan J."/>
            <person name="Li F."/>
            <person name="Xiang J."/>
        </authorList>
    </citation>
    <scope>NUCLEOTIDE SEQUENCE [LARGE SCALE GENOMIC DNA]</scope>
    <source>
        <tissue evidence="8">Muscle</tissue>
    </source>
</reference>
<dbReference type="FunFam" id="3.10.20.370:FF:000001">
    <property type="entry name" value="Retrovirus-related Pol polyprotein from transposon 17.6-like protein"/>
    <property type="match status" value="1"/>
</dbReference>
<dbReference type="Pfam" id="PF17919">
    <property type="entry name" value="RT_RNaseH_2"/>
    <property type="match status" value="1"/>
</dbReference>
<feature type="domain" description="Reverse transcriptase/retrotransposon-derived protein RNase H-like" evidence="7">
    <location>
        <begin position="411"/>
        <end position="508"/>
    </location>
</feature>
<keyword evidence="2" id="KW-0540">Nuclease</keyword>
<keyword evidence="5" id="KW-0511">Multifunctional enzyme</keyword>
<name>A0A3R7M4Z8_PENVA</name>
<dbReference type="GO" id="GO:0004519">
    <property type="term" value="F:endonuclease activity"/>
    <property type="evidence" value="ECO:0007669"/>
    <property type="project" value="UniProtKB-KW"/>
</dbReference>
<keyword evidence="9" id="KW-1185">Reference proteome</keyword>
<dbReference type="PANTHER" id="PTHR37984:SF5">
    <property type="entry name" value="PROTEIN NYNRIN-LIKE"/>
    <property type="match status" value="1"/>
</dbReference>
<keyword evidence="3" id="KW-0378">Hydrolase</keyword>
<keyword evidence="1" id="KW-0808">Transferase</keyword>
<evidence type="ECO:0000313" key="8">
    <source>
        <dbReference type="EMBL" id="ROT73050.1"/>
    </source>
</evidence>
<dbReference type="SUPFAM" id="SSF56672">
    <property type="entry name" value="DNA/RNA polymerases"/>
    <property type="match status" value="1"/>
</dbReference>
<evidence type="ECO:0000256" key="5">
    <source>
        <dbReference type="ARBA" id="ARBA00023268"/>
    </source>
</evidence>
<accession>A0A3R7M4Z8</accession>